<dbReference type="SUPFAM" id="SSF47384">
    <property type="entry name" value="Homodimeric domain of signal transducing histidine kinase"/>
    <property type="match status" value="1"/>
</dbReference>
<organism evidence="9 10">
    <name type="scientific">Rhizomicrobium electricum</name>
    <dbReference type="NCBI Taxonomy" id="480070"/>
    <lineage>
        <taxon>Bacteria</taxon>
        <taxon>Pseudomonadati</taxon>
        <taxon>Pseudomonadota</taxon>
        <taxon>Alphaproteobacteria</taxon>
        <taxon>Micropepsales</taxon>
        <taxon>Micropepsaceae</taxon>
        <taxon>Rhizomicrobium</taxon>
    </lineage>
</organism>
<dbReference type="PROSITE" id="PS50112">
    <property type="entry name" value="PAS"/>
    <property type="match status" value="1"/>
</dbReference>
<dbReference type="InterPro" id="IPR000014">
    <property type="entry name" value="PAS"/>
</dbReference>
<keyword evidence="4" id="KW-0808">Transferase</keyword>
<dbReference type="CDD" id="cd00075">
    <property type="entry name" value="HATPase"/>
    <property type="match status" value="1"/>
</dbReference>
<dbReference type="EC" id="2.7.13.3" evidence="2"/>
<evidence type="ECO:0000256" key="3">
    <source>
        <dbReference type="ARBA" id="ARBA00022553"/>
    </source>
</evidence>
<dbReference type="PROSITE" id="PS50109">
    <property type="entry name" value="HIS_KIN"/>
    <property type="match status" value="1"/>
</dbReference>
<dbReference type="SMART" id="SM00086">
    <property type="entry name" value="PAC"/>
    <property type="match status" value="1"/>
</dbReference>
<dbReference type="Proteomes" id="UP001499951">
    <property type="component" value="Unassembled WGS sequence"/>
</dbReference>
<dbReference type="InterPro" id="IPR001610">
    <property type="entry name" value="PAC"/>
</dbReference>
<dbReference type="InterPro" id="IPR036890">
    <property type="entry name" value="HATPase_C_sf"/>
</dbReference>
<dbReference type="PRINTS" id="PR00344">
    <property type="entry name" value="BCTRLSENSOR"/>
</dbReference>
<feature type="domain" description="PAC" evidence="8">
    <location>
        <begin position="85"/>
        <end position="138"/>
    </location>
</feature>
<dbReference type="InterPro" id="IPR005467">
    <property type="entry name" value="His_kinase_dom"/>
</dbReference>
<accession>A0ABP3P5N7</accession>
<evidence type="ECO:0000313" key="10">
    <source>
        <dbReference type="Proteomes" id="UP001499951"/>
    </source>
</evidence>
<keyword evidence="10" id="KW-1185">Reference proteome</keyword>
<dbReference type="SUPFAM" id="SSF55785">
    <property type="entry name" value="PYP-like sensor domain (PAS domain)"/>
    <property type="match status" value="1"/>
</dbReference>
<dbReference type="InterPro" id="IPR035965">
    <property type="entry name" value="PAS-like_dom_sf"/>
</dbReference>
<feature type="domain" description="Histidine kinase" evidence="6">
    <location>
        <begin position="156"/>
        <end position="376"/>
    </location>
</feature>
<dbReference type="Gene3D" id="3.30.565.10">
    <property type="entry name" value="Histidine kinase-like ATPase, C-terminal domain"/>
    <property type="match status" value="1"/>
</dbReference>
<gene>
    <name evidence="9" type="ORF">GCM10008942_05490</name>
</gene>
<evidence type="ECO:0000256" key="1">
    <source>
        <dbReference type="ARBA" id="ARBA00000085"/>
    </source>
</evidence>
<dbReference type="EMBL" id="BAAADD010000001">
    <property type="protein sequence ID" value="GAA0559912.1"/>
    <property type="molecule type" value="Genomic_DNA"/>
</dbReference>
<dbReference type="Gene3D" id="1.10.287.130">
    <property type="match status" value="1"/>
</dbReference>
<dbReference type="InterPro" id="IPR003661">
    <property type="entry name" value="HisK_dim/P_dom"/>
</dbReference>
<name>A0ABP3P5N7_9PROT</name>
<protein>
    <recommendedName>
        <fullName evidence="2">histidine kinase</fullName>
        <ecNumber evidence="2">2.7.13.3</ecNumber>
    </recommendedName>
</protein>
<proteinExistence type="predicted"/>
<dbReference type="InterPro" id="IPR003594">
    <property type="entry name" value="HATPase_dom"/>
</dbReference>
<dbReference type="CDD" id="cd00082">
    <property type="entry name" value="HisKA"/>
    <property type="match status" value="1"/>
</dbReference>
<evidence type="ECO:0000256" key="4">
    <source>
        <dbReference type="ARBA" id="ARBA00022679"/>
    </source>
</evidence>
<dbReference type="RefSeq" id="WP_166931469.1">
    <property type="nucleotide sequence ID" value="NZ_BAAADD010000001.1"/>
</dbReference>
<dbReference type="InterPro" id="IPR000700">
    <property type="entry name" value="PAS-assoc_C"/>
</dbReference>
<evidence type="ECO:0000259" key="6">
    <source>
        <dbReference type="PROSITE" id="PS50109"/>
    </source>
</evidence>
<evidence type="ECO:0000259" key="7">
    <source>
        <dbReference type="PROSITE" id="PS50112"/>
    </source>
</evidence>
<comment type="catalytic activity">
    <reaction evidence="1">
        <text>ATP + protein L-histidine = ADP + protein N-phospho-L-histidine.</text>
        <dbReference type="EC" id="2.7.13.3"/>
    </reaction>
</comment>
<feature type="domain" description="PAS" evidence="7">
    <location>
        <begin position="13"/>
        <end position="68"/>
    </location>
</feature>
<evidence type="ECO:0000256" key="5">
    <source>
        <dbReference type="ARBA" id="ARBA00022777"/>
    </source>
</evidence>
<dbReference type="InterPro" id="IPR036097">
    <property type="entry name" value="HisK_dim/P_sf"/>
</dbReference>
<keyword evidence="5" id="KW-0418">Kinase</keyword>
<dbReference type="Pfam" id="PF00512">
    <property type="entry name" value="HisKA"/>
    <property type="match status" value="1"/>
</dbReference>
<dbReference type="PANTHER" id="PTHR43047:SF63">
    <property type="entry name" value="HISTIDINE KINASE"/>
    <property type="match status" value="1"/>
</dbReference>
<dbReference type="CDD" id="cd00130">
    <property type="entry name" value="PAS"/>
    <property type="match status" value="1"/>
</dbReference>
<evidence type="ECO:0000313" key="9">
    <source>
        <dbReference type="EMBL" id="GAA0559912.1"/>
    </source>
</evidence>
<keyword evidence="3" id="KW-0597">Phosphoprotein</keyword>
<evidence type="ECO:0000256" key="2">
    <source>
        <dbReference type="ARBA" id="ARBA00012438"/>
    </source>
</evidence>
<dbReference type="Gene3D" id="3.30.450.20">
    <property type="entry name" value="PAS domain"/>
    <property type="match status" value="1"/>
</dbReference>
<dbReference type="PROSITE" id="PS50113">
    <property type="entry name" value="PAC"/>
    <property type="match status" value="1"/>
</dbReference>
<dbReference type="SMART" id="SM00388">
    <property type="entry name" value="HisKA"/>
    <property type="match status" value="1"/>
</dbReference>
<sequence>MTSAAGDESRDNALYAYRLLAEESSDIVVVREPGGPVYFASAALEKILGRTTNDVAFTHFLDLVHPEDIDRAYAIYAVPLPGKTLTQTFRVRHIDGHYVWLESTIRGVYESRTGQLLKILSISRDVTERIEHELEIKAARERAEAASKAKSRFLANMSHELRTPLNAVIGFTDMMRQRTFGPLGNEKYEEYATLIYDSGQLLLDLISDMLDMAKIEAGKLELNLETVDFTGTVEDSVRMLRDRAEQAGLELSVSIPQEPLFVTADRRAIKQIMLNLLSNAIKFTPAGGSVGVSLTQRDGSATITVSDTGIGIPAEYLDRLGMPFEHVDSDPMIAKNGAGLGLALVRALTEKHGGVLTIQSEEGVGTEVRVAFPAHAGSRAAA</sequence>
<dbReference type="InterPro" id="IPR004358">
    <property type="entry name" value="Sig_transdc_His_kin-like_C"/>
</dbReference>
<dbReference type="Pfam" id="PF02518">
    <property type="entry name" value="HATPase_c"/>
    <property type="match status" value="1"/>
</dbReference>
<dbReference type="PANTHER" id="PTHR43047">
    <property type="entry name" value="TWO-COMPONENT HISTIDINE PROTEIN KINASE"/>
    <property type="match status" value="1"/>
</dbReference>
<comment type="caution">
    <text evidence="9">The sequence shown here is derived from an EMBL/GenBank/DDBJ whole genome shotgun (WGS) entry which is preliminary data.</text>
</comment>
<dbReference type="InterPro" id="IPR013655">
    <property type="entry name" value="PAS_fold_3"/>
</dbReference>
<evidence type="ECO:0000259" key="8">
    <source>
        <dbReference type="PROSITE" id="PS50113"/>
    </source>
</evidence>
<dbReference type="SUPFAM" id="SSF55874">
    <property type="entry name" value="ATPase domain of HSP90 chaperone/DNA topoisomerase II/histidine kinase"/>
    <property type="match status" value="1"/>
</dbReference>
<dbReference type="Pfam" id="PF08447">
    <property type="entry name" value="PAS_3"/>
    <property type="match status" value="1"/>
</dbReference>
<dbReference type="SMART" id="SM00387">
    <property type="entry name" value="HATPase_c"/>
    <property type="match status" value="1"/>
</dbReference>
<dbReference type="NCBIfam" id="TIGR00229">
    <property type="entry name" value="sensory_box"/>
    <property type="match status" value="1"/>
</dbReference>
<reference evidence="10" key="1">
    <citation type="journal article" date="2019" name="Int. J. Syst. Evol. Microbiol.">
        <title>The Global Catalogue of Microorganisms (GCM) 10K type strain sequencing project: providing services to taxonomists for standard genome sequencing and annotation.</title>
        <authorList>
            <consortium name="The Broad Institute Genomics Platform"/>
            <consortium name="The Broad Institute Genome Sequencing Center for Infectious Disease"/>
            <person name="Wu L."/>
            <person name="Ma J."/>
        </authorList>
    </citation>
    <scope>NUCLEOTIDE SEQUENCE [LARGE SCALE GENOMIC DNA]</scope>
    <source>
        <strain evidence="10">JCM 15089</strain>
    </source>
</reference>